<evidence type="ECO:0000259" key="1">
    <source>
        <dbReference type="Pfam" id="PF04151"/>
    </source>
</evidence>
<proteinExistence type="predicted"/>
<sequence length="380" mass="39445">MADDYSFDTSTTGSIVANTRIGGGTIEVPGDKDMFSVSLTAGTTYTFNLVRFGVSWLNDPYLQLYNPQLTLVAQDDDSGNNLQARIVYTPTTSGTYYLGVMDAASGTGQYQIGATSSTSITGSVSLGALRTQVSEGDSVTFIVSAPISLAGNTYGYVLQGVSATDITSTTMNGQFTIGSDGRARITTTLVNDNLTEGTETLTIGTDIGQNLSVTVLDTSRPMVNVSATARNVLGVYSAFYGNAPTSATYATELGVYNSGGSSNYAADVAARFATTPNQSLAGTVLANLGVTAATTGGYTPSDSFTLVRDALTVYFTAFPSAKGQVVLNLVNLLANLERDTVWGQAAINFNNTLAARYSALPVLADTPAELVGVAHAGFDA</sequence>
<accession>A0A923M7Q4</accession>
<evidence type="ECO:0000313" key="3">
    <source>
        <dbReference type="Proteomes" id="UP000596827"/>
    </source>
</evidence>
<name>A0A923M7Q4_9BURK</name>
<dbReference type="RefSeq" id="WP_187080796.1">
    <property type="nucleotide sequence ID" value="NZ_JACORU010000002.1"/>
</dbReference>
<keyword evidence="3" id="KW-1185">Reference proteome</keyword>
<dbReference type="Gene3D" id="2.60.120.380">
    <property type="match status" value="1"/>
</dbReference>
<comment type="caution">
    <text evidence="2">The sequence shown here is derived from an EMBL/GenBank/DDBJ whole genome shotgun (WGS) entry which is preliminary data.</text>
</comment>
<dbReference type="SUPFAM" id="SSF89260">
    <property type="entry name" value="Collagen-binding domain"/>
    <property type="match status" value="1"/>
</dbReference>
<dbReference type="EMBL" id="JACORU010000002">
    <property type="protein sequence ID" value="MBC5764319.1"/>
    <property type="molecule type" value="Genomic_DNA"/>
</dbReference>
<gene>
    <name evidence="2" type="ORF">H8R02_07655</name>
</gene>
<protein>
    <submittedName>
        <fullName evidence="2">Pre-peptidase C-terminal domain-containing protein</fullName>
    </submittedName>
</protein>
<dbReference type="Pfam" id="PF04151">
    <property type="entry name" value="PPC"/>
    <property type="match status" value="1"/>
</dbReference>
<dbReference type="AlphaFoldDB" id="A0A923M7Q4"/>
<reference evidence="2" key="1">
    <citation type="submission" date="2020-08" db="EMBL/GenBank/DDBJ databases">
        <title>Ramlibacter sp. GTP1 16S ribosomal RNA gene genome sequencing and assembly.</title>
        <authorList>
            <person name="Kang M."/>
        </authorList>
    </citation>
    <scope>NUCLEOTIDE SEQUENCE</scope>
    <source>
        <strain evidence="2">GTP1</strain>
    </source>
</reference>
<dbReference type="InterPro" id="IPR007280">
    <property type="entry name" value="Peptidase_C_arc/bac"/>
</dbReference>
<feature type="domain" description="Peptidase C-terminal archaeal/bacterial" evidence="1">
    <location>
        <begin position="31"/>
        <end position="100"/>
    </location>
</feature>
<evidence type="ECO:0000313" key="2">
    <source>
        <dbReference type="EMBL" id="MBC5764319.1"/>
    </source>
</evidence>
<dbReference type="Proteomes" id="UP000596827">
    <property type="component" value="Unassembled WGS sequence"/>
</dbReference>
<organism evidence="2 3">
    <name type="scientific">Ramlibacter albus</name>
    <dbReference type="NCBI Taxonomy" id="2079448"/>
    <lineage>
        <taxon>Bacteria</taxon>
        <taxon>Pseudomonadati</taxon>
        <taxon>Pseudomonadota</taxon>
        <taxon>Betaproteobacteria</taxon>
        <taxon>Burkholderiales</taxon>
        <taxon>Comamonadaceae</taxon>
        <taxon>Ramlibacter</taxon>
    </lineage>
</organism>